<dbReference type="Proteomes" id="UP000653056">
    <property type="component" value="Unassembled WGS sequence"/>
</dbReference>
<dbReference type="SUPFAM" id="SSF53850">
    <property type="entry name" value="Periplasmic binding protein-like II"/>
    <property type="match status" value="1"/>
</dbReference>
<organism evidence="4 5">
    <name type="scientific">Litchfieldella qijiaojingensis</name>
    <dbReference type="NCBI Taxonomy" id="980347"/>
    <lineage>
        <taxon>Bacteria</taxon>
        <taxon>Pseudomonadati</taxon>
        <taxon>Pseudomonadota</taxon>
        <taxon>Gammaproteobacteria</taxon>
        <taxon>Oceanospirillales</taxon>
        <taxon>Halomonadaceae</taxon>
        <taxon>Litchfieldella</taxon>
    </lineage>
</organism>
<accession>A0ABQ2ZBA5</accession>
<name>A0ABQ2ZBA5_9GAMM</name>
<dbReference type="Pfam" id="PF00497">
    <property type="entry name" value="SBP_bac_3"/>
    <property type="match status" value="1"/>
</dbReference>
<comment type="caution">
    <text evidence="4">The sequence shown here is derived from an EMBL/GenBank/DDBJ whole genome shotgun (WGS) entry which is preliminary data.</text>
</comment>
<protein>
    <submittedName>
        <fullName evidence="4">ABC transporter substrate-binding protein</fullName>
    </submittedName>
</protein>
<dbReference type="SMART" id="SM00062">
    <property type="entry name" value="PBPb"/>
    <property type="match status" value="1"/>
</dbReference>
<reference evidence="5" key="1">
    <citation type="journal article" date="2019" name="Int. J. Syst. Evol. Microbiol.">
        <title>The Global Catalogue of Microorganisms (GCM) 10K type strain sequencing project: providing services to taxonomists for standard genome sequencing and annotation.</title>
        <authorList>
            <consortium name="The Broad Institute Genomics Platform"/>
            <consortium name="The Broad Institute Genome Sequencing Center for Infectious Disease"/>
            <person name="Wu L."/>
            <person name="Ma J."/>
        </authorList>
    </citation>
    <scope>NUCLEOTIDE SEQUENCE [LARGE SCALE GENOMIC DNA]</scope>
    <source>
        <strain evidence="5">KCTC 22228</strain>
    </source>
</reference>
<dbReference type="EMBL" id="BMXS01000041">
    <property type="protein sequence ID" value="GGY11015.1"/>
    <property type="molecule type" value="Genomic_DNA"/>
</dbReference>
<dbReference type="PANTHER" id="PTHR35936">
    <property type="entry name" value="MEMBRANE-BOUND LYTIC MUREIN TRANSGLYCOSYLASE F"/>
    <property type="match status" value="1"/>
</dbReference>
<keyword evidence="2" id="KW-0732">Signal</keyword>
<evidence type="ECO:0000259" key="3">
    <source>
        <dbReference type="SMART" id="SM00062"/>
    </source>
</evidence>
<dbReference type="InterPro" id="IPR001638">
    <property type="entry name" value="Solute-binding_3/MltF_N"/>
</dbReference>
<proteinExistence type="inferred from homology"/>
<dbReference type="PANTHER" id="PTHR35936:SF17">
    <property type="entry name" value="ARGININE-BINDING EXTRACELLULAR PROTEIN ARTP"/>
    <property type="match status" value="1"/>
</dbReference>
<evidence type="ECO:0000256" key="1">
    <source>
        <dbReference type="ARBA" id="ARBA00010333"/>
    </source>
</evidence>
<evidence type="ECO:0000256" key="2">
    <source>
        <dbReference type="ARBA" id="ARBA00022729"/>
    </source>
</evidence>
<evidence type="ECO:0000313" key="5">
    <source>
        <dbReference type="Proteomes" id="UP000653056"/>
    </source>
</evidence>
<comment type="similarity">
    <text evidence="1">Belongs to the bacterial solute-binding protein 3 family.</text>
</comment>
<dbReference type="Gene3D" id="3.40.190.10">
    <property type="entry name" value="Periplasmic binding protein-like II"/>
    <property type="match status" value="2"/>
</dbReference>
<keyword evidence="5" id="KW-1185">Reference proteome</keyword>
<gene>
    <name evidence="4" type="ORF">GCM10007160_42600</name>
</gene>
<sequence length="247" mass="27313">MFADTWESVKSSGELKCGAAIASPYVMKNPRTNDYSGFFVEMCREFADHLGVEATYVDTNWDNIVAGVQSGRWDLAMALNETPERARAIAFSEPVSYYEVSFLYNKDNPKLPDSVSNLEDIDKADITIAVMSGTVQDKAVTGSLENANIMRLPGQDETRLAVMSRRADVLADANDTNLLFHHANPDWSVVMTPTPPLAPQGVAFGINQSVPEADIQELNEFIIEKRESGEVERMINEAAQIAVEQME</sequence>
<feature type="domain" description="Solute-binding protein family 3/N-terminal" evidence="3">
    <location>
        <begin position="14"/>
        <end position="238"/>
    </location>
</feature>
<evidence type="ECO:0000313" key="4">
    <source>
        <dbReference type="EMBL" id="GGY11015.1"/>
    </source>
</evidence>